<geneLocation type="plasmid" evidence="1">
    <name>I</name>
</geneLocation>
<proteinExistence type="predicted"/>
<organism evidence="1">
    <name type="scientific">Cupriavidus taiwanensis</name>
    <dbReference type="NCBI Taxonomy" id="164546"/>
    <lineage>
        <taxon>Bacteria</taxon>
        <taxon>Pseudomonadati</taxon>
        <taxon>Pseudomonadota</taxon>
        <taxon>Betaproteobacteria</taxon>
        <taxon>Burkholderiales</taxon>
        <taxon>Burkholderiaceae</taxon>
        <taxon>Cupriavidus</taxon>
    </lineage>
</organism>
<dbReference type="AlphaFoldDB" id="A0A375HFD9"/>
<reference evidence="1" key="1">
    <citation type="submission" date="2018-01" db="EMBL/GenBank/DDBJ databases">
        <authorList>
            <person name="Gaut B.S."/>
            <person name="Morton B.R."/>
            <person name="Clegg M.T."/>
            <person name="Duvall M.R."/>
        </authorList>
    </citation>
    <scope>NUCLEOTIDE SEQUENCE</scope>
    <source>
        <strain evidence="1">Cupriavidus taiwanensis STM 8555</strain>
    </source>
</reference>
<protein>
    <submittedName>
        <fullName evidence="1">Uncharacterized protein</fullName>
    </submittedName>
</protein>
<keyword evidence="1" id="KW-0614">Plasmid</keyword>
<dbReference type="EMBL" id="LT984809">
    <property type="protein sequence ID" value="SPD49103.1"/>
    <property type="molecule type" value="Genomic_DNA"/>
</dbReference>
<evidence type="ECO:0000313" key="1">
    <source>
        <dbReference type="EMBL" id="SPD49103.1"/>
    </source>
</evidence>
<sequence length="25" mass="2757">MEYFAAVKDGNVDEEFIAVAVILRG</sequence>
<gene>
    <name evidence="1" type="ORF">CBM2612_P0448</name>
</gene>
<accession>A0A375HFD9</accession>
<name>A0A375HFD9_9BURK</name>